<dbReference type="Proteomes" id="UP000184436">
    <property type="component" value="Unassembled WGS sequence"/>
</dbReference>
<dbReference type="EMBL" id="FQVD01000006">
    <property type="protein sequence ID" value="SHE79245.1"/>
    <property type="molecule type" value="Genomic_DNA"/>
</dbReference>
<dbReference type="SUPFAM" id="SSF56796">
    <property type="entry name" value="Dehydroquinate synthase-like"/>
    <property type="match status" value="1"/>
</dbReference>
<keyword evidence="1" id="KW-0963">Cytoplasm</keyword>
<evidence type="ECO:0000256" key="6">
    <source>
        <dbReference type="ARBA" id="ARBA00023027"/>
    </source>
</evidence>
<dbReference type="Gene3D" id="1.20.1090.10">
    <property type="entry name" value="Dehydroquinate synthase-like - alpha domain"/>
    <property type="match status" value="1"/>
</dbReference>
<dbReference type="GO" id="GO:0008654">
    <property type="term" value="P:phospholipid biosynthetic process"/>
    <property type="evidence" value="ECO:0007669"/>
    <property type="project" value="UniProtKB-KW"/>
</dbReference>
<evidence type="ECO:0000256" key="4">
    <source>
        <dbReference type="ARBA" id="ARBA00022857"/>
    </source>
</evidence>
<evidence type="ECO:0000256" key="2">
    <source>
        <dbReference type="ARBA" id="ARBA00022516"/>
    </source>
</evidence>
<dbReference type="STRING" id="871325.SAMN05444349_10667"/>
<dbReference type="InterPro" id="IPR016205">
    <property type="entry name" value="Glycerol_DH"/>
</dbReference>
<dbReference type="InterPro" id="IPR032837">
    <property type="entry name" value="G1PDH"/>
</dbReference>
<dbReference type="Gene3D" id="3.40.50.1970">
    <property type="match status" value="1"/>
</dbReference>
<keyword evidence="3" id="KW-0479">Metal-binding</keyword>
<dbReference type="AlphaFoldDB" id="A0A1M4WDJ1"/>
<dbReference type="RefSeq" id="WP_234982998.1">
    <property type="nucleotide sequence ID" value="NZ_FQVD01000006.1"/>
</dbReference>
<evidence type="ECO:0000256" key="3">
    <source>
        <dbReference type="ARBA" id="ARBA00022723"/>
    </source>
</evidence>
<keyword evidence="9" id="KW-1208">Phospholipid metabolism</keyword>
<reference evidence="10 11" key="1">
    <citation type="submission" date="2016-11" db="EMBL/GenBank/DDBJ databases">
        <authorList>
            <person name="Jaros S."/>
            <person name="Januszkiewicz K."/>
            <person name="Wedrychowicz H."/>
        </authorList>
    </citation>
    <scope>NUCLEOTIDE SEQUENCE [LARGE SCALE GENOMIC DNA]</scope>
    <source>
        <strain evidence="10 11">DSM 26883</strain>
    </source>
</reference>
<dbReference type="GO" id="GO:0016614">
    <property type="term" value="F:oxidoreductase activity, acting on CH-OH group of donors"/>
    <property type="evidence" value="ECO:0007669"/>
    <property type="project" value="InterPro"/>
</dbReference>
<organism evidence="10 11">
    <name type="scientific">Bacteroides faecichinchillae</name>
    <dbReference type="NCBI Taxonomy" id="871325"/>
    <lineage>
        <taxon>Bacteria</taxon>
        <taxon>Pseudomonadati</taxon>
        <taxon>Bacteroidota</taxon>
        <taxon>Bacteroidia</taxon>
        <taxon>Bacteroidales</taxon>
        <taxon>Bacteroidaceae</taxon>
        <taxon>Bacteroides</taxon>
    </lineage>
</organism>
<gene>
    <name evidence="10" type="ORF">SAMN05444349_10667</name>
</gene>
<dbReference type="Pfam" id="PF13685">
    <property type="entry name" value="Fe-ADH_2"/>
    <property type="match status" value="1"/>
</dbReference>
<keyword evidence="7" id="KW-0443">Lipid metabolism</keyword>
<keyword evidence="2" id="KW-0444">Lipid biosynthesis</keyword>
<keyword evidence="5" id="KW-0560">Oxidoreductase</keyword>
<sequence>MENIEISIEFNPEIIQRIYSIIKEDPDYKPKPYRRGMLRIEQALEATSDTRALRLGDGILEEVADLFTKQFPRRKAIIVADTNTYAAAGKRVEEALHKANIEQESPFIFESSTLHAEYSCVTELVECFKKCEAIPIAVGSGTINDLTKLASHLVGKRYMCVATAASMDGYTAYGASIRANDIKQLFPCVAPQAVLVDTDVILQSPTKMTTSGYADLLAKMTAGADWIIADWLGVEPIDEKAWKITQSGFHEALLLTEKASVQDEHTTIAKLMEGLMLGGFAMQLVKTNRPASGAEHLLSNFWELERRIKKTKAVSHGDLLSIGILAITAFYEWVVNASLEDLDIQKCCANWPDAEEYERQAKEAISEIGLNVCIQEAKAKYISREQLGIQLQQLKEYWPEIRERLSQQLIPYREMKAKMKQIGLPTNPEEVGISRTHLRQTFLCTQYMNRRFTVLDLALRTGYMNTWLNGLFGKGKIWEI</sequence>
<protein>
    <submittedName>
        <fullName evidence="10">Glycerol-1-phosphate dehydrogenase [NAD(P)+]</fullName>
    </submittedName>
</protein>
<dbReference type="PANTHER" id="PTHR43616">
    <property type="entry name" value="GLYCEROL DEHYDROGENASE"/>
    <property type="match status" value="1"/>
</dbReference>
<evidence type="ECO:0000256" key="7">
    <source>
        <dbReference type="ARBA" id="ARBA00023098"/>
    </source>
</evidence>
<evidence type="ECO:0000313" key="11">
    <source>
        <dbReference type="Proteomes" id="UP000184436"/>
    </source>
</evidence>
<evidence type="ECO:0000256" key="1">
    <source>
        <dbReference type="ARBA" id="ARBA00022490"/>
    </source>
</evidence>
<proteinExistence type="predicted"/>
<evidence type="ECO:0000313" key="10">
    <source>
        <dbReference type="EMBL" id="SHE79245.1"/>
    </source>
</evidence>
<name>A0A1M4WDJ1_9BACE</name>
<dbReference type="GO" id="GO:0046872">
    <property type="term" value="F:metal ion binding"/>
    <property type="evidence" value="ECO:0007669"/>
    <property type="project" value="UniProtKB-KW"/>
</dbReference>
<accession>A0A1M4WDJ1</accession>
<dbReference type="PANTHER" id="PTHR43616:SF5">
    <property type="entry name" value="GLYCEROL DEHYDROGENASE 1"/>
    <property type="match status" value="1"/>
</dbReference>
<evidence type="ECO:0000256" key="5">
    <source>
        <dbReference type="ARBA" id="ARBA00023002"/>
    </source>
</evidence>
<keyword evidence="11" id="KW-1185">Reference proteome</keyword>
<dbReference type="CDD" id="cd08175">
    <property type="entry name" value="G1PDH"/>
    <property type="match status" value="1"/>
</dbReference>
<evidence type="ECO:0000256" key="9">
    <source>
        <dbReference type="ARBA" id="ARBA00023264"/>
    </source>
</evidence>
<keyword evidence="8" id="KW-0594">Phospholipid biosynthesis</keyword>
<keyword evidence="6" id="KW-0520">NAD</keyword>
<keyword evidence="4" id="KW-0521">NADP</keyword>
<evidence type="ECO:0000256" key="8">
    <source>
        <dbReference type="ARBA" id="ARBA00023209"/>
    </source>
</evidence>